<dbReference type="Proteomes" id="UP001318040">
    <property type="component" value="Chromosome 1"/>
</dbReference>
<comment type="similarity">
    <text evidence="2">Belongs to the PPase class C family. Prune subfamily.</text>
</comment>
<gene>
    <name evidence="8" type="primary">PRUNE1</name>
</gene>
<dbReference type="Gene3D" id="3.10.310.20">
    <property type="entry name" value="DHHA2 domain"/>
    <property type="match status" value="1"/>
</dbReference>
<keyword evidence="3" id="KW-0479">Metal-binding</keyword>
<sequence>MEQFLWESKNSLAEVLARGGAGCAEKRVINAGDDGEAGAASGGVVRVHAVLGNEACDLDSTVCALAYAHFLAKTRPAGTHVVHIPVLNISREDLPLRPDVCRLLGSLGLSPAALTFRDEASLHTLHVRQKLTLTLVDHNLLPHMDTELEPAVVEVIDHHRLERPPSPGCCVTVEPVGSCASLVGAAMLLQAPHLLDLTCATMLAAAIVVDCVDMRVEAGRVTTRDREVLDELRRRFPLLPPSHDTFITLHAAKFDVSGLTVEQTLRKDMKVLKSGDISVAVCALFTPLEEYLGRAQLEEDLRAFCQARGPADGYAALVLMAVSFPEGSPVPSRQVAVYSCCEALQAQICGALQAADSPDLQLRAIESMSPVVSSFQQGTHSATRKHVLPILAGFLER</sequence>
<dbReference type="InterPro" id="IPR038222">
    <property type="entry name" value="DHHA2_dom_sf"/>
</dbReference>
<dbReference type="GO" id="GO:0004309">
    <property type="term" value="F:exopolyphosphatase activity"/>
    <property type="evidence" value="ECO:0007669"/>
    <property type="project" value="TreeGrafter"/>
</dbReference>
<evidence type="ECO:0000256" key="1">
    <source>
        <dbReference type="ARBA" id="ARBA00001936"/>
    </source>
</evidence>
<name>A0AAJ7WTL9_PETMA</name>
<accession>A0AAJ7WTL9</accession>
<evidence type="ECO:0000256" key="2">
    <source>
        <dbReference type="ARBA" id="ARBA00010331"/>
    </source>
</evidence>
<keyword evidence="7" id="KW-1185">Reference proteome</keyword>
<dbReference type="GO" id="GO:0005737">
    <property type="term" value="C:cytoplasm"/>
    <property type="evidence" value="ECO:0007669"/>
    <property type="project" value="InterPro"/>
</dbReference>
<proteinExistence type="inferred from homology"/>
<reference evidence="8" key="1">
    <citation type="submission" date="2025-08" db="UniProtKB">
        <authorList>
            <consortium name="RefSeq"/>
        </authorList>
    </citation>
    <scope>IDENTIFICATION</scope>
    <source>
        <tissue evidence="8">Sperm</tissue>
    </source>
</reference>
<keyword evidence="4" id="KW-0378">Hydrolase</keyword>
<dbReference type="GeneID" id="116941343"/>
<dbReference type="InterPro" id="IPR001667">
    <property type="entry name" value="DDH_dom"/>
</dbReference>
<evidence type="ECO:0000259" key="6">
    <source>
        <dbReference type="SMART" id="SM01131"/>
    </source>
</evidence>
<comment type="cofactor">
    <cofactor evidence="1">
        <name>Mn(2+)</name>
        <dbReference type="ChEBI" id="CHEBI:29035"/>
    </cofactor>
</comment>
<dbReference type="Gene3D" id="3.90.1640.10">
    <property type="entry name" value="inorganic pyrophosphatase (n-terminal core)"/>
    <property type="match status" value="1"/>
</dbReference>
<dbReference type="InterPro" id="IPR004097">
    <property type="entry name" value="DHHA2"/>
</dbReference>
<evidence type="ECO:0000256" key="3">
    <source>
        <dbReference type="ARBA" id="ARBA00022723"/>
    </source>
</evidence>
<evidence type="ECO:0000256" key="5">
    <source>
        <dbReference type="ARBA" id="ARBA00023211"/>
    </source>
</evidence>
<dbReference type="Pfam" id="PF01368">
    <property type="entry name" value="DHH"/>
    <property type="match status" value="1"/>
</dbReference>
<dbReference type="AlphaFoldDB" id="A0AAJ7WTL9"/>
<evidence type="ECO:0000313" key="8">
    <source>
        <dbReference type="RefSeq" id="XP_032808238.1"/>
    </source>
</evidence>
<dbReference type="SUPFAM" id="SSF64182">
    <property type="entry name" value="DHH phosphoesterases"/>
    <property type="match status" value="1"/>
</dbReference>
<evidence type="ECO:0000256" key="4">
    <source>
        <dbReference type="ARBA" id="ARBA00022801"/>
    </source>
</evidence>
<evidence type="ECO:0000313" key="7">
    <source>
        <dbReference type="Proteomes" id="UP001318040"/>
    </source>
</evidence>
<protein>
    <submittedName>
        <fullName evidence="8">Exopolyphosphatase PRUNE1 isoform X1</fullName>
    </submittedName>
</protein>
<dbReference type="InterPro" id="IPR038763">
    <property type="entry name" value="DHH_sf"/>
</dbReference>
<dbReference type="KEGG" id="pmrn:116941343"/>
<dbReference type="PANTHER" id="PTHR12112:SF39">
    <property type="entry name" value="EG:152A3.5 PROTEIN (FBGN0003116_PN PROTEIN)"/>
    <property type="match status" value="1"/>
</dbReference>
<dbReference type="SMART" id="SM01131">
    <property type="entry name" value="DHHA2"/>
    <property type="match status" value="1"/>
</dbReference>
<organism evidence="7 8">
    <name type="scientific">Petromyzon marinus</name>
    <name type="common">Sea lamprey</name>
    <dbReference type="NCBI Taxonomy" id="7757"/>
    <lineage>
        <taxon>Eukaryota</taxon>
        <taxon>Metazoa</taxon>
        <taxon>Chordata</taxon>
        <taxon>Craniata</taxon>
        <taxon>Vertebrata</taxon>
        <taxon>Cyclostomata</taxon>
        <taxon>Hyperoartia</taxon>
        <taxon>Petromyzontiformes</taxon>
        <taxon>Petromyzontidae</taxon>
        <taxon>Petromyzon</taxon>
    </lineage>
</organism>
<dbReference type="RefSeq" id="XP_032808238.1">
    <property type="nucleotide sequence ID" value="XM_032952347.1"/>
</dbReference>
<dbReference type="Pfam" id="PF02833">
    <property type="entry name" value="DHHA2"/>
    <property type="match status" value="1"/>
</dbReference>
<feature type="domain" description="DHHA2" evidence="6">
    <location>
        <begin position="246"/>
        <end position="395"/>
    </location>
</feature>
<keyword evidence="5" id="KW-0464">Manganese</keyword>
<dbReference type="CTD" id="58497"/>
<dbReference type="PANTHER" id="PTHR12112">
    <property type="entry name" value="BNIP - RELATED"/>
    <property type="match status" value="1"/>
</dbReference>